<comment type="caution">
    <text evidence="3">The sequence shown here is derived from an EMBL/GenBank/DDBJ whole genome shotgun (WGS) entry which is preliminary data.</text>
</comment>
<feature type="domain" description="DUF4351" evidence="2">
    <location>
        <begin position="263"/>
        <end position="321"/>
    </location>
</feature>
<evidence type="ECO:0000313" key="3">
    <source>
        <dbReference type="EMBL" id="MBE9080388.1"/>
    </source>
</evidence>
<dbReference type="PANTHER" id="PTHR35586">
    <property type="entry name" value="SLL1691 PROTEIN"/>
    <property type="match status" value="1"/>
</dbReference>
<dbReference type="RefSeq" id="WP_193912276.1">
    <property type="nucleotide sequence ID" value="NZ_JADEXG010000109.1"/>
</dbReference>
<protein>
    <submittedName>
        <fullName evidence="3">DUF4351 domain-containing protein</fullName>
    </submittedName>
</protein>
<gene>
    <name evidence="3" type="ORF">IQ241_24385</name>
</gene>
<evidence type="ECO:0000259" key="1">
    <source>
        <dbReference type="Pfam" id="PF04754"/>
    </source>
</evidence>
<dbReference type="Pfam" id="PF04754">
    <property type="entry name" value="Transposase_31"/>
    <property type="match status" value="1"/>
</dbReference>
<dbReference type="InterPro" id="IPR006842">
    <property type="entry name" value="Transposase_31"/>
</dbReference>
<organism evidence="3 4">
    <name type="scientific">Vasconcelosia minhoensis LEGE 07310</name>
    <dbReference type="NCBI Taxonomy" id="915328"/>
    <lineage>
        <taxon>Bacteria</taxon>
        <taxon>Bacillati</taxon>
        <taxon>Cyanobacteriota</taxon>
        <taxon>Cyanophyceae</taxon>
        <taxon>Nodosilineales</taxon>
        <taxon>Cymatolegaceae</taxon>
        <taxon>Vasconcelosia</taxon>
        <taxon>Vasconcelosia minhoensis</taxon>
    </lineage>
</organism>
<proteinExistence type="predicted"/>
<sequence length="324" mass="37566">MTPIDHDRLFKELLSTFFVEFLDLFLPEMMQYLEPSSITFLDKEVFTDVTAGDRYETDLLAQVQFQGQPSFFLIHVENQATAQPEFGKRMFRYFARLYEKYDYPVYPIVVFSYDQPRVAAASEFRVEFPDFAVLNFSYRVIQLNQLYWRDFLAQPNPVASALMAKMQIAPADRPRVKAECLRLLVTLRLDPARMQLISGFIDTYLNLSAEEERAFTLEVGQIEPAAQEQVMEIVTSWMERGIERGLEQGIEQGLERGLERGLEQGRREGELSLLLRLLTRMVGSLPPEVEVQVRGLTEAQIERLTDRLPSLTTVDELRSWLNEL</sequence>
<feature type="domain" description="Transposase (putative) YhgA-like" evidence="1">
    <location>
        <begin position="5"/>
        <end position="101"/>
    </location>
</feature>
<dbReference type="EMBL" id="JADEXG010000109">
    <property type="protein sequence ID" value="MBE9080388.1"/>
    <property type="molecule type" value="Genomic_DNA"/>
</dbReference>
<evidence type="ECO:0000259" key="2">
    <source>
        <dbReference type="Pfam" id="PF14261"/>
    </source>
</evidence>
<dbReference type="AlphaFoldDB" id="A0A8J7AYT4"/>
<dbReference type="Pfam" id="PF14261">
    <property type="entry name" value="DUF4351"/>
    <property type="match status" value="1"/>
</dbReference>
<dbReference type="Proteomes" id="UP000636505">
    <property type="component" value="Unassembled WGS sequence"/>
</dbReference>
<keyword evidence="4" id="KW-1185">Reference proteome</keyword>
<evidence type="ECO:0000313" key="4">
    <source>
        <dbReference type="Proteomes" id="UP000636505"/>
    </source>
</evidence>
<reference evidence="3" key="1">
    <citation type="submission" date="2020-10" db="EMBL/GenBank/DDBJ databases">
        <authorList>
            <person name="Castelo-Branco R."/>
            <person name="Eusebio N."/>
            <person name="Adriana R."/>
            <person name="Vieira A."/>
            <person name="Brugerolle De Fraissinette N."/>
            <person name="Rezende De Castro R."/>
            <person name="Schneider M.P."/>
            <person name="Vasconcelos V."/>
            <person name="Leao P.N."/>
        </authorList>
    </citation>
    <scope>NUCLEOTIDE SEQUENCE</scope>
    <source>
        <strain evidence="3">LEGE 07310</strain>
    </source>
</reference>
<dbReference type="PANTHER" id="PTHR35586:SF1">
    <property type="entry name" value="SLL1691 PROTEIN"/>
    <property type="match status" value="1"/>
</dbReference>
<name>A0A8J7AYT4_9CYAN</name>
<accession>A0A8J7AYT4</accession>
<dbReference type="InterPro" id="IPR025587">
    <property type="entry name" value="DUF4351"/>
</dbReference>